<dbReference type="PANTHER" id="PTHR43626">
    <property type="entry name" value="ACYL-COA N-ACYLTRANSFERASE"/>
    <property type="match status" value="1"/>
</dbReference>
<sequence>MDHRQIVFCEGLSPTPPALPTPEHLHQLQQLFQVSAFWAPERRIEDLAAAIAHSCPVISVWNQSQLIGFARATSDSVYRATIWDVIIHPDYRGAGLGRQLVQTVLAHPQVNRVERVYLMTTHQQSFYERIGFEPNISTTMVLHQNQASLGVQALPELLPQQIVPEG</sequence>
<organism evidence="4 5">
    <name type="scientific">Petrachloros mirabilis ULC683</name>
    <dbReference type="NCBI Taxonomy" id="2781853"/>
    <lineage>
        <taxon>Bacteria</taxon>
        <taxon>Bacillati</taxon>
        <taxon>Cyanobacteriota</taxon>
        <taxon>Cyanophyceae</taxon>
        <taxon>Synechococcales</taxon>
        <taxon>Petrachlorosaceae</taxon>
        <taxon>Petrachloros</taxon>
        <taxon>Petrachloros mirabilis</taxon>
    </lineage>
</organism>
<dbReference type="GO" id="GO:0008080">
    <property type="term" value="F:N-acetyltransferase activity"/>
    <property type="evidence" value="ECO:0007669"/>
    <property type="project" value="InterPro"/>
</dbReference>
<dbReference type="SUPFAM" id="SSF55729">
    <property type="entry name" value="Acyl-CoA N-acyltransferases (Nat)"/>
    <property type="match status" value="1"/>
</dbReference>
<keyword evidence="5" id="KW-1185">Reference proteome</keyword>
<dbReference type="Pfam" id="PF00583">
    <property type="entry name" value="Acetyltransf_1"/>
    <property type="match status" value="1"/>
</dbReference>
<dbReference type="RefSeq" id="WP_161824028.1">
    <property type="nucleotide sequence ID" value="NZ_WVIC01000004.1"/>
</dbReference>
<name>A0A8K2A6X8_9CYAN</name>
<dbReference type="InterPro" id="IPR045039">
    <property type="entry name" value="NSI-like"/>
</dbReference>
<reference evidence="4" key="1">
    <citation type="submission" date="2019-12" db="EMBL/GenBank/DDBJ databases">
        <title>High-Quality draft genome sequences of three cyanobacteria isolated from the limestone walls of the Old Cathedral of Coimbra.</title>
        <authorList>
            <person name="Tiago I."/>
            <person name="Soares F."/>
            <person name="Portugal A."/>
        </authorList>
    </citation>
    <scope>NUCLEOTIDE SEQUENCE [LARGE SCALE GENOMIC DNA]</scope>
    <source>
        <strain evidence="4">C</strain>
    </source>
</reference>
<evidence type="ECO:0000256" key="2">
    <source>
        <dbReference type="ARBA" id="ARBA00023315"/>
    </source>
</evidence>
<dbReference type="EMBL" id="WVIC01000004">
    <property type="protein sequence ID" value="NCJ05560.1"/>
    <property type="molecule type" value="Genomic_DNA"/>
</dbReference>
<dbReference type="PANTHER" id="PTHR43626:SF4">
    <property type="entry name" value="GCN5-RELATED N-ACETYLTRANSFERASE 2, CHLOROPLASTIC"/>
    <property type="match status" value="1"/>
</dbReference>
<comment type="caution">
    <text evidence="4">The sequence shown here is derived from an EMBL/GenBank/DDBJ whole genome shotgun (WGS) entry which is preliminary data.</text>
</comment>
<dbReference type="CDD" id="cd04301">
    <property type="entry name" value="NAT_SF"/>
    <property type="match status" value="1"/>
</dbReference>
<accession>A0A8K2A6X8</accession>
<dbReference type="GO" id="GO:0005737">
    <property type="term" value="C:cytoplasm"/>
    <property type="evidence" value="ECO:0007669"/>
    <property type="project" value="TreeGrafter"/>
</dbReference>
<dbReference type="Proteomes" id="UP000607397">
    <property type="component" value="Unassembled WGS sequence"/>
</dbReference>
<dbReference type="InterPro" id="IPR016181">
    <property type="entry name" value="Acyl_CoA_acyltransferase"/>
</dbReference>
<dbReference type="PROSITE" id="PS51186">
    <property type="entry name" value="GNAT"/>
    <property type="match status" value="1"/>
</dbReference>
<dbReference type="InterPro" id="IPR000182">
    <property type="entry name" value="GNAT_dom"/>
</dbReference>
<dbReference type="Gene3D" id="3.40.630.30">
    <property type="match status" value="1"/>
</dbReference>
<protein>
    <submittedName>
        <fullName evidence="4">GNAT family N-acetyltransferase</fullName>
    </submittedName>
</protein>
<gene>
    <name evidence="4" type="ORF">GS597_03355</name>
</gene>
<keyword evidence="2" id="KW-0012">Acyltransferase</keyword>
<proteinExistence type="predicted"/>
<evidence type="ECO:0000259" key="3">
    <source>
        <dbReference type="PROSITE" id="PS51186"/>
    </source>
</evidence>
<feature type="domain" description="N-acetyltransferase" evidence="3">
    <location>
        <begin position="13"/>
        <end position="161"/>
    </location>
</feature>
<evidence type="ECO:0000313" key="4">
    <source>
        <dbReference type="EMBL" id="NCJ05560.1"/>
    </source>
</evidence>
<evidence type="ECO:0000256" key="1">
    <source>
        <dbReference type="ARBA" id="ARBA00022679"/>
    </source>
</evidence>
<dbReference type="AlphaFoldDB" id="A0A8K2A6X8"/>
<keyword evidence="1" id="KW-0808">Transferase</keyword>
<evidence type="ECO:0000313" key="5">
    <source>
        <dbReference type="Proteomes" id="UP000607397"/>
    </source>
</evidence>